<dbReference type="Gene3D" id="3.40.630.30">
    <property type="match status" value="1"/>
</dbReference>
<dbReference type="Pfam" id="PF00583">
    <property type="entry name" value="Acetyltransf_1"/>
    <property type="match status" value="1"/>
</dbReference>
<dbReference type="RefSeq" id="WP_117284862.1">
    <property type="nucleotide sequence ID" value="NZ_JAMTCE010000016.1"/>
</dbReference>
<keyword evidence="3" id="KW-1185">Reference proteome</keyword>
<comment type="caution">
    <text evidence="2">The sequence shown here is derived from an EMBL/GenBank/DDBJ whole genome shotgun (WGS) entry which is preliminary data.</text>
</comment>
<evidence type="ECO:0000313" key="2">
    <source>
        <dbReference type="EMBL" id="RNL39218.1"/>
    </source>
</evidence>
<evidence type="ECO:0000259" key="1">
    <source>
        <dbReference type="PROSITE" id="PS51186"/>
    </source>
</evidence>
<dbReference type="Proteomes" id="UP000278327">
    <property type="component" value="Unassembled WGS sequence"/>
</dbReference>
<organism evidence="2 3">
    <name type="scientific">Adlercreutzia equolifaciens subsp. celatus DSM 18785</name>
    <dbReference type="NCBI Taxonomy" id="1121021"/>
    <lineage>
        <taxon>Bacteria</taxon>
        <taxon>Bacillati</taxon>
        <taxon>Actinomycetota</taxon>
        <taxon>Coriobacteriia</taxon>
        <taxon>Eggerthellales</taxon>
        <taxon>Eggerthellaceae</taxon>
        <taxon>Adlercreutzia</taxon>
    </lineage>
</organism>
<keyword evidence="2" id="KW-0808">Transferase</keyword>
<dbReference type="PROSITE" id="PS51186">
    <property type="entry name" value="GNAT"/>
    <property type="match status" value="1"/>
</dbReference>
<feature type="domain" description="N-acetyltransferase" evidence="1">
    <location>
        <begin position="15"/>
        <end position="154"/>
    </location>
</feature>
<gene>
    <name evidence="2" type="ORF">DMP10_02180</name>
</gene>
<dbReference type="GO" id="GO:0016747">
    <property type="term" value="F:acyltransferase activity, transferring groups other than amino-acyl groups"/>
    <property type="evidence" value="ECO:0007669"/>
    <property type="project" value="InterPro"/>
</dbReference>
<dbReference type="SUPFAM" id="SSF55729">
    <property type="entry name" value="Acyl-CoA N-acyltransferases (Nat)"/>
    <property type="match status" value="1"/>
</dbReference>
<proteinExistence type="predicted"/>
<accession>A0A3N0AWZ6</accession>
<evidence type="ECO:0000313" key="3">
    <source>
        <dbReference type="Proteomes" id="UP000278327"/>
    </source>
</evidence>
<dbReference type="AlphaFoldDB" id="A0A3N0AWZ6"/>
<dbReference type="InterPro" id="IPR000182">
    <property type="entry name" value="GNAT_dom"/>
</dbReference>
<protein>
    <submittedName>
        <fullName evidence="2">N-acetyltransferase</fullName>
    </submittedName>
</protein>
<dbReference type="EMBL" id="QICA01000003">
    <property type="protein sequence ID" value="RNL39218.1"/>
    <property type="molecule type" value="Genomic_DNA"/>
</dbReference>
<dbReference type="InterPro" id="IPR016181">
    <property type="entry name" value="Acyl_CoA_acyltransferase"/>
</dbReference>
<reference evidence="2 3" key="1">
    <citation type="journal article" date="2019" name="Microbiol. Resour. Announc.">
        <title>Draft Genome Sequences of Type Strains of Gordonibacter faecihominis, Paraeggerthella hongkongensis, Parvibacter caecicola,Slackia equolifaciens, Slackia faecicanis, and Slackia isoflavoniconvertens.</title>
        <authorList>
            <person name="Danylec N."/>
            <person name="Stoll D.A."/>
            <person name="Dotsch A."/>
            <person name="Huch M."/>
        </authorList>
    </citation>
    <scope>NUCLEOTIDE SEQUENCE [LARGE SCALE GENOMIC DNA]</scope>
    <source>
        <strain evidence="2 3">DSM 18785</strain>
    </source>
</reference>
<name>A0A3N0AWZ6_9ACTN</name>
<sequence length="178" mass="19786">MTVTLEKLGGDTRNSFIEKLKESFDAFVEENPGTPEGPVISRGEIEASLNRPGTEAYWALRDGQRVGGIVLIIDAERARGDIELLFVVNGLKGKSVGADIVAAAEGRYPSVKTWELYTPYVETRNIHFYVNKCGYKIVEFFNPKHPLVMLESEGGDGSSSGELFFRFEKKMDENEVTS</sequence>